<dbReference type="RefSeq" id="WP_377177395.1">
    <property type="nucleotide sequence ID" value="NZ_JBHUJB010000013.1"/>
</dbReference>
<evidence type="ECO:0000313" key="4">
    <source>
        <dbReference type="Proteomes" id="UP001597389"/>
    </source>
</evidence>
<dbReference type="Proteomes" id="UP001597389">
    <property type="component" value="Unassembled WGS sequence"/>
</dbReference>
<dbReference type="Gene3D" id="2.60.120.200">
    <property type="match status" value="1"/>
</dbReference>
<evidence type="ECO:0000313" key="3">
    <source>
        <dbReference type="EMBL" id="MFD2157844.1"/>
    </source>
</evidence>
<feature type="chain" id="PRO_5046991279" evidence="1">
    <location>
        <begin position="23"/>
        <end position="261"/>
    </location>
</feature>
<keyword evidence="1" id="KW-0732">Signal</keyword>
<protein>
    <submittedName>
        <fullName evidence="3">LamG-like jellyroll fold domain-containing protein</fullName>
    </submittedName>
</protein>
<evidence type="ECO:0000259" key="2">
    <source>
        <dbReference type="Pfam" id="PF07589"/>
    </source>
</evidence>
<dbReference type="NCBIfam" id="TIGR02595">
    <property type="entry name" value="PEP_CTERM"/>
    <property type="match status" value="1"/>
</dbReference>
<evidence type="ECO:0000256" key="1">
    <source>
        <dbReference type="SAM" id="SignalP"/>
    </source>
</evidence>
<organism evidence="3 4">
    <name type="scientific">Rubritalea tangerina</name>
    <dbReference type="NCBI Taxonomy" id="430798"/>
    <lineage>
        <taxon>Bacteria</taxon>
        <taxon>Pseudomonadati</taxon>
        <taxon>Verrucomicrobiota</taxon>
        <taxon>Verrucomicrobiia</taxon>
        <taxon>Verrucomicrobiales</taxon>
        <taxon>Rubritaleaceae</taxon>
        <taxon>Rubritalea</taxon>
    </lineage>
</organism>
<gene>
    <name evidence="3" type="ORF">ACFSW8_02910</name>
</gene>
<dbReference type="InterPro" id="IPR013424">
    <property type="entry name" value="Ice-binding_C"/>
</dbReference>
<comment type="caution">
    <text evidence="3">The sequence shown here is derived from an EMBL/GenBank/DDBJ whole genome shotgun (WGS) entry which is preliminary data.</text>
</comment>
<keyword evidence="4" id="KW-1185">Reference proteome</keyword>
<feature type="signal peptide" evidence="1">
    <location>
        <begin position="1"/>
        <end position="22"/>
    </location>
</feature>
<dbReference type="InterPro" id="IPR013320">
    <property type="entry name" value="ConA-like_dom_sf"/>
</dbReference>
<sequence>MKFAPKILHAVCLFSLVSSSHAAISLFAEYRLGEAGSLGANNLPLDSSGNNRDLTNQINGGSVGVGTTGVFAPGSTAYIDTSAATNQGWFGNALTGIADDNFAFGVFARASGQGANNGNVFSLGGGGGFKLSLVSNGWGASQHNVAWISDVNGNAGTFVADQWVHLALIRSAGVTEFYIDGVAQGANYAGVPTHENAHFSVDPGGATFFDGHIDEARVVTFTAGESAQDILNVLQGVPEPSSVSLLALGVTAFLARRRRNL</sequence>
<accession>A0ABW4Z7J0</accession>
<proteinExistence type="predicted"/>
<dbReference type="Pfam" id="PF07589">
    <property type="entry name" value="PEP-CTERM"/>
    <property type="match status" value="1"/>
</dbReference>
<feature type="domain" description="Ice-binding protein C-terminal" evidence="2">
    <location>
        <begin position="237"/>
        <end position="258"/>
    </location>
</feature>
<name>A0ABW4Z7J0_9BACT</name>
<dbReference type="SUPFAM" id="SSF49899">
    <property type="entry name" value="Concanavalin A-like lectins/glucanases"/>
    <property type="match status" value="1"/>
</dbReference>
<dbReference type="EMBL" id="JBHUJB010000013">
    <property type="protein sequence ID" value="MFD2157844.1"/>
    <property type="molecule type" value="Genomic_DNA"/>
</dbReference>
<dbReference type="Pfam" id="PF13385">
    <property type="entry name" value="Laminin_G_3"/>
    <property type="match status" value="1"/>
</dbReference>
<reference evidence="4" key="1">
    <citation type="journal article" date="2019" name="Int. J. Syst. Evol. Microbiol.">
        <title>The Global Catalogue of Microorganisms (GCM) 10K type strain sequencing project: providing services to taxonomists for standard genome sequencing and annotation.</title>
        <authorList>
            <consortium name="The Broad Institute Genomics Platform"/>
            <consortium name="The Broad Institute Genome Sequencing Center for Infectious Disease"/>
            <person name="Wu L."/>
            <person name="Ma J."/>
        </authorList>
    </citation>
    <scope>NUCLEOTIDE SEQUENCE [LARGE SCALE GENOMIC DNA]</scope>
    <source>
        <strain evidence="4">CCUG 57942</strain>
    </source>
</reference>